<dbReference type="InterPro" id="IPR002110">
    <property type="entry name" value="Ankyrin_rpt"/>
</dbReference>
<dbReference type="Pfam" id="PF00023">
    <property type="entry name" value="Ank"/>
    <property type="match status" value="1"/>
</dbReference>
<dbReference type="Pfam" id="PF12796">
    <property type="entry name" value="Ank_2"/>
    <property type="match status" value="2"/>
</dbReference>
<name>A0A1V9Y718_9STRA</name>
<reference evidence="4 5" key="1">
    <citation type="journal article" date="2014" name="Genome Biol. Evol.">
        <title>The secreted proteins of Achlya hypogyna and Thraustotheca clavata identify the ancestral oomycete secretome and reveal gene acquisitions by horizontal gene transfer.</title>
        <authorList>
            <person name="Misner I."/>
            <person name="Blouin N."/>
            <person name="Leonard G."/>
            <person name="Richards T.A."/>
            <person name="Lane C.E."/>
        </authorList>
    </citation>
    <scope>NUCLEOTIDE SEQUENCE [LARGE SCALE GENOMIC DNA]</scope>
    <source>
        <strain evidence="4 5">ATCC 34112</strain>
    </source>
</reference>
<keyword evidence="5" id="KW-1185">Reference proteome</keyword>
<dbReference type="SMART" id="SM00248">
    <property type="entry name" value="ANK"/>
    <property type="match status" value="8"/>
</dbReference>
<feature type="repeat" description="ANK" evidence="3">
    <location>
        <begin position="95"/>
        <end position="127"/>
    </location>
</feature>
<dbReference type="PROSITE" id="PS50088">
    <property type="entry name" value="ANK_REPEAT"/>
    <property type="match status" value="4"/>
</dbReference>
<dbReference type="Gene3D" id="1.25.40.20">
    <property type="entry name" value="Ankyrin repeat-containing domain"/>
    <property type="match status" value="3"/>
</dbReference>
<dbReference type="OrthoDB" id="165259at2759"/>
<dbReference type="EMBL" id="JNBS01004966">
    <property type="protein sequence ID" value="OQR81522.1"/>
    <property type="molecule type" value="Genomic_DNA"/>
</dbReference>
<feature type="repeat" description="ANK" evidence="3">
    <location>
        <begin position="319"/>
        <end position="351"/>
    </location>
</feature>
<organism evidence="4 5">
    <name type="scientific">Thraustotheca clavata</name>
    <dbReference type="NCBI Taxonomy" id="74557"/>
    <lineage>
        <taxon>Eukaryota</taxon>
        <taxon>Sar</taxon>
        <taxon>Stramenopiles</taxon>
        <taxon>Oomycota</taxon>
        <taxon>Saprolegniomycetes</taxon>
        <taxon>Saprolegniales</taxon>
        <taxon>Achlyaceae</taxon>
        <taxon>Thraustotheca</taxon>
    </lineage>
</organism>
<sequence length="439" mass="47702">MSIFGACSKCDPRVPIVRKCAPDRQCCRELVHFVLAGDPNVATHVAIHACKVNHTVVCSRDEKKACLSPFCTRRPSRTNPLTPAMLPTPSKATVCGLTLLQIAVLANDLTIAKILLQSGALPNKYHSAYESALVLAITKSSHEIIELLVEHGAVVDEAVMAQASSTGSIILMDRLLRSNPQAPLLQALIDVSSHPVADTTVVVYLLRHTTYAARSQFLFHCTCQGHLDLVRLIIKEFGPKIAIDYRGDQYAVGDTLIHTACRMHQLELLKYFIHIGVDINGRNGIGVSPLYICSATGALPFVEVLIRAHASVRGNCGPNGDSALHVAVQENHFQIARLLVHAQADINGTTGAGDTPLHIASMHGHIAMVAYLLRKGADVSKENLRGETALMKACQLDHASVVTMLERAHESTDFGVDDGRSSSFVYYDVMRHVKRVHSV</sequence>
<evidence type="ECO:0000313" key="5">
    <source>
        <dbReference type="Proteomes" id="UP000243217"/>
    </source>
</evidence>
<dbReference type="Proteomes" id="UP000243217">
    <property type="component" value="Unassembled WGS sequence"/>
</dbReference>
<evidence type="ECO:0000256" key="2">
    <source>
        <dbReference type="ARBA" id="ARBA00023043"/>
    </source>
</evidence>
<feature type="repeat" description="ANK" evidence="3">
    <location>
        <begin position="352"/>
        <end position="384"/>
    </location>
</feature>
<dbReference type="InterPro" id="IPR036770">
    <property type="entry name" value="Ankyrin_rpt-contain_sf"/>
</dbReference>
<evidence type="ECO:0000256" key="3">
    <source>
        <dbReference type="PROSITE-ProRule" id="PRU00023"/>
    </source>
</evidence>
<feature type="repeat" description="ANK" evidence="3">
    <location>
        <begin position="252"/>
        <end position="284"/>
    </location>
</feature>
<evidence type="ECO:0000256" key="1">
    <source>
        <dbReference type="ARBA" id="ARBA00022737"/>
    </source>
</evidence>
<dbReference type="GO" id="GO:0005737">
    <property type="term" value="C:cytoplasm"/>
    <property type="evidence" value="ECO:0007669"/>
    <property type="project" value="TreeGrafter"/>
</dbReference>
<dbReference type="SUPFAM" id="SSF48403">
    <property type="entry name" value="Ankyrin repeat"/>
    <property type="match status" value="1"/>
</dbReference>
<comment type="caution">
    <text evidence="4">The sequence shown here is derived from an EMBL/GenBank/DDBJ whole genome shotgun (WGS) entry which is preliminary data.</text>
</comment>
<evidence type="ECO:0000313" key="4">
    <source>
        <dbReference type="EMBL" id="OQR81522.1"/>
    </source>
</evidence>
<protein>
    <submittedName>
        <fullName evidence="4">Serine/threonine-protein phosphatase 6 regulatory ankyrin repeat subunit C-like</fullName>
    </submittedName>
</protein>
<gene>
    <name evidence="4" type="ORF">THRCLA_11651</name>
</gene>
<keyword evidence="1" id="KW-0677">Repeat</keyword>
<dbReference type="PANTHER" id="PTHR24198:SF165">
    <property type="entry name" value="ANKYRIN REPEAT-CONTAINING PROTEIN-RELATED"/>
    <property type="match status" value="1"/>
</dbReference>
<dbReference type="PANTHER" id="PTHR24198">
    <property type="entry name" value="ANKYRIN REPEAT AND PROTEIN KINASE DOMAIN-CONTAINING PROTEIN"/>
    <property type="match status" value="1"/>
</dbReference>
<proteinExistence type="predicted"/>
<keyword evidence="2 3" id="KW-0040">ANK repeat</keyword>
<dbReference type="PROSITE" id="PS50297">
    <property type="entry name" value="ANK_REP_REGION"/>
    <property type="match status" value="3"/>
</dbReference>
<dbReference type="STRING" id="74557.A0A1V9Y718"/>
<accession>A0A1V9Y718</accession>
<dbReference type="AlphaFoldDB" id="A0A1V9Y718"/>